<sequence>MECEQRESHLFLFGEVTSIIVSYSLYYLITIRSSHFVVCCACTSYAQTMIWSDRREECVSEEKCVTGVCYSSVFCVYLQPSMPAFTNAISWSCTRQSNCVHP</sequence>
<keyword evidence="1" id="KW-0812">Transmembrane</keyword>
<feature type="transmembrane region" description="Helical" evidence="1">
    <location>
        <begin position="12"/>
        <end position="29"/>
    </location>
</feature>
<proteinExistence type="predicted"/>
<evidence type="ECO:0000313" key="2">
    <source>
        <dbReference type="EMBL" id="KAF1850757.1"/>
    </source>
</evidence>
<keyword evidence="1" id="KW-0472">Membrane</keyword>
<evidence type="ECO:0000313" key="3">
    <source>
        <dbReference type="Proteomes" id="UP000800039"/>
    </source>
</evidence>
<reference evidence="2" key="1">
    <citation type="submission" date="2020-01" db="EMBL/GenBank/DDBJ databases">
        <authorList>
            <consortium name="DOE Joint Genome Institute"/>
            <person name="Haridas S."/>
            <person name="Albert R."/>
            <person name="Binder M."/>
            <person name="Bloem J."/>
            <person name="Labutti K."/>
            <person name="Salamov A."/>
            <person name="Andreopoulos B."/>
            <person name="Baker S.E."/>
            <person name="Barry K."/>
            <person name="Bills G."/>
            <person name="Bluhm B.H."/>
            <person name="Cannon C."/>
            <person name="Castanera R."/>
            <person name="Culley D.E."/>
            <person name="Daum C."/>
            <person name="Ezra D."/>
            <person name="Gonzalez J.B."/>
            <person name="Henrissat B."/>
            <person name="Kuo A."/>
            <person name="Liang C."/>
            <person name="Lipzen A."/>
            <person name="Lutzoni F."/>
            <person name="Magnuson J."/>
            <person name="Mondo S."/>
            <person name="Nolan M."/>
            <person name="Ohm R."/>
            <person name="Pangilinan J."/>
            <person name="Park H.-J."/>
            <person name="Ramirez L."/>
            <person name="Alfaro M."/>
            <person name="Sun H."/>
            <person name="Tritt A."/>
            <person name="Yoshinaga Y."/>
            <person name="Zwiers L.-H."/>
            <person name="Turgeon B.G."/>
            <person name="Goodwin S.B."/>
            <person name="Spatafora J.W."/>
            <person name="Crous P.W."/>
            <person name="Grigoriev I.V."/>
        </authorList>
    </citation>
    <scope>NUCLEOTIDE SEQUENCE</scope>
    <source>
        <strain evidence="2">CBS 394.84</strain>
    </source>
</reference>
<evidence type="ECO:0000256" key="1">
    <source>
        <dbReference type="SAM" id="Phobius"/>
    </source>
</evidence>
<gene>
    <name evidence="2" type="ORF">K460DRAFT_21486</name>
</gene>
<dbReference type="GeneID" id="63844532"/>
<dbReference type="Proteomes" id="UP000800039">
    <property type="component" value="Unassembled WGS sequence"/>
</dbReference>
<comment type="caution">
    <text evidence="2">The sequence shown here is derived from an EMBL/GenBank/DDBJ whole genome shotgun (WGS) entry which is preliminary data.</text>
</comment>
<dbReference type="AlphaFoldDB" id="A0A9P4GS11"/>
<keyword evidence="3" id="KW-1185">Reference proteome</keyword>
<name>A0A9P4GS11_9PLEO</name>
<dbReference type="EMBL" id="ML976614">
    <property type="protein sequence ID" value="KAF1850757.1"/>
    <property type="molecule type" value="Genomic_DNA"/>
</dbReference>
<organism evidence="2 3">
    <name type="scientific">Cucurbitaria berberidis CBS 394.84</name>
    <dbReference type="NCBI Taxonomy" id="1168544"/>
    <lineage>
        <taxon>Eukaryota</taxon>
        <taxon>Fungi</taxon>
        <taxon>Dikarya</taxon>
        <taxon>Ascomycota</taxon>
        <taxon>Pezizomycotina</taxon>
        <taxon>Dothideomycetes</taxon>
        <taxon>Pleosporomycetidae</taxon>
        <taxon>Pleosporales</taxon>
        <taxon>Pleosporineae</taxon>
        <taxon>Cucurbitariaceae</taxon>
        <taxon>Cucurbitaria</taxon>
    </lineage>
</organism>
<protein>
    <submittedName>
        <fullName evidence="2">Uncharacterized protein</fullName>
    </submittedName>
</protein>
<accession>A0A9P4GS11</accession>
<dbReference type="RefSeq" id="XP_040793320.1">
    <property type="nucleotide sequence ID" value="XM_040927279.1"/>
</dbReference>
<keyword evidence="1" id="KW-1133">Transmembrane helix</keyword>